<dbReference type="EMBL" id="FNLN01000030">
    <property type="protein sequence ID" value="SDU17457.1"/>
    <property type="molecule type" value="Genomic_DNA"/>
</dbReference>
<protein>
    <submittedName>
        <fullName evidence="1">Uncharacterized protein</fullName>
    </submittedName>
</protein>
<dbReference type="Proteomes" id="UP000182882">
    <property type="component" value="Unassembled WGS sequence"/>
</dbReference>
<keyword evidence="2" id="KW-1185">Reference proteome</keyword>
<evidence type="ECO:0000313" key="1">
    <source>
        <dbReference type="EMBL" id="SDU17457.1"/>
    </source>
</evidence>
<reference evidence="2" key="1">
    <citation type="submission" date="2016-10" db="EMBL/GenBank/DDBJ databases">
        <authorList>
            <person name="Varghese N."/>
            <person name="Submissions S."/>
        </authorList>
    </citation>
    <scope>NUCLEOTIDE SEQUENCE [LARGE SCALE GENOMIC DNA]</scope>
    <source>
        <strain evidence="2">Nm10</strain>
    </source>
</reference>
<dbReference type="AlphaFoldDB" id="A0A1H2GCU9"/>
<proteinExistence type="predicted"/>
<organism evidence="1 2">
    <name type="scientific">Nitrosomonas ureae</name>
    <dbReference type="NCBI Taxonomy" id="44577"/>
    <lineage>
        <taxon>Bacteria</taxon>
        <taxon>Pseudomonadati</taxon>
        <taxon>Pseudomonadota</taxon>
        <taxon>Betaproteobacteria</taxon>
        <taxon>Nitrosomonadales</taxon>
        <taxon>Nitrosomonadaceae</taxon>
        <taxon>Nitrosomonas</taxon>
    </lineage>
</organism>
<gene>
    <name evidence="1" type="ORF">SAMN05216406_13036</name>
</gene>
<sequence>MDNYSEQLIKLIIPWLDKLVTDVSVSCYLLQAYRRPSFNLIN</sequence>
<evidence type="ECO:0000313" key="2">
    <source>
        <dbReference type="Proteomes" id="UP000182882"/>
    </source>
</evidence>
<accession>A0A1H2GCU9</accession>
<name>A0A1H2GCU9_9PROT</name>